<dbReference type="EMBL" id="MTHB01000058">
    <property type="protein sequence ID" value="OXC78576.1"/>
    <property type="molecule type" value="Genomic_DNA"/>
</dbReference>
<dbReference type="Proteomes" id="UP000214720">
    <property type="component" value="Unassembled WGS sequence"/>
</dbReference>
<evidence type="ECO:0000256" key="1">
    <source>
        <dbReference type="SAM" id="MobiDB-lite"/>
    </source>
</evidence>
<feature type="compositionally biased region" description="Polar residues" evidence="1">
    <location>
        <begin position="14"/>
        <end position="26"/>
    </location>
</feature>
<dbReference type="AlphaFoldDB" id="A0A226X555"/>
<protein>
    <submittedName>
        <fullName evidence="2">Uncharacterized protein</fullName>
    </submittedName>
</protein>
<proteinExistence type="predicted"/>
<evidence type="ECO:0000313" key="3">
    <source>
        <dbReference type="Proteomes" id="UP000214720"/>
    </source>
</evidence>
<sequence length="78" mass="8522">MASPFIDLDRYGRSQGQKPIQSRITVGQSKHAIDGDNLCSGAMMSGIALPGVETLPDRLHESTFFVCLDLRQALCERA</sequence>
<organism evidence="2 3">
    <name type="scientific">Caballeronia sordidicola</name>
    <name type="common">Burkholderia sordidicola</name>
    <dbReference type="NCBI Taxonomy" id="196367"/>
    <lineage>
        <taxon>Bacteria</taxon>
        <taxon>Pseudomonadati</taxon>
        <taxon>Pseudomonadota</taxon>
        <taxon>Betaproteobacteria</taxon>
        <taxon>Burkholderiales</taxon>
        <taxon>Burkholderiaceae</taxon>
        <taxon>Caballeronia</taxon>
    </lineage>
</organism>
<feature type="region of interest" description="Disordered" evidence="1">
    <location>
        <begin position="1"/>
        <end position="26"/>
    </location>
</feature>
<gene>
    <name evidence="2" type="ORF">BSU04_11115</name>
</gene>
<evidence type="ECO:0000313" key="2">
    <source>
        <dbReference type="EMBL" id="OXC78576.1"/>
    </source>
</evidence>
<reference evidence="3" key="1">
    <citation type="submission" date="2017-01" db="EMBL/GenBank/DDBJ databases">
        <title>Genome Analysis of Deinococcus marmoris KOPRI26562.</title>
        <authorList>
            <person name="Kim J.H."/>
            <person name="Oh H.-M."/>
        </authorList>
    </citation>
    <scope>NUCLEOTIDE SEQUENCE [LARGE SCALE GENOMIC DNA]</scope>
    <source>
        <strain evidence="3">PAMC 26633</strain>
    </source>
</reference>
<accession>A0A226X555</accession>
<name>A0A226X555_CABSO</name>
<comment type="caution">
    <text evidence="2">The sequence shown here is derived from an EMBL/GenBank/DDBJ whole genome shotgun (WGS) entry which is preliminary data.</text>
</comment>